<evidence type="ECO:0000256" key="1">
    <source>
        <dbReference type="SAM" id="MobiDB-lite"/>
    </source>
</evidence>
<dbReference type="PROSITE" id="PS51257">
    <property type="entry name" value="PROKAR_LIPOPROTEIN"/>
    <property type="match status" value="1"/>
</dbReference>
<feature type="signal peptide" evidence="2">
    <location>
        <begin position="1"/>
        <end position="21"/>
    </location>
</feature>
<feature type="chain" id="PRO_5046306096" evidence="2">
    <location>
        <begin position="22"/>
        <end position="146"/>
    </location>
</feature>
<dbReference type="Proteomes" id="UP000660885">
    <property type="component" value="Unassembled WGS sequence"/>
</dbReference>
<gene>
    <name evidence="3" type="ORF">JMJ56_23830</name>
</gene>
<dbReference type="RefSeq" id="WP_202834268.1">
    <property type="nucleotide sequence ID" value="NZ_JAETWB010000020.1"/>
</dbReference>
<accession>A0ABS1U8N0</accession>
<proteinExistence type="predicted"/>
<name>A0ABS1U8N0_9PROT</name>
<feature type="region of interest" description="Disordered" evidence="1">
    <location>
        <begin position="26"/>
        <end position="47"/>
    </location>
</feature>
<evidence type="ECO:0000256" key="2">
    <source>
        <dbReference type="SAM" id="SignalP"/>
    </source>
</evidence>
<reference evidence="3 4" key="1">
    <citation type="submission" date="2021-01" db="EMBL/GenBank/DDBJ databases">
        <title>Belnapia mucosa sp. nov. and Belnapia arida sp. nov., isolated from the Tabernas Desert (Almeria, Spain).</title>
        <authorList>
            <person name="Molina-Menor E."/>
            <person name="Vidal-Verdu A."/>
            <person name="Calonge A."/>
            <person name="Satari L."/>
            <person name="Pereto J."/>
            <person name="Porcar M."/>
        </authorList>
    </citation>
    <scope>NUCLEOTIDE SEQUENCE [LARGE SCALE GENOMIC DNA]</scope>
    <source>
        <strain evidence="3 4">T18</strain>
    </source>
</reference>
<evidence type="ECO:0000313" key="3">
    <source>
        <dbReference type="EMBL" id="MBL6081048.1"/>
    </source>
</evidence>
<evidence type="ECO:0000313" key="4">
    <source>
        <dbReference type="Proteomes" id="UP000660885"/>
    </source>
</evidence>
<organism evidence="3 4">
    <name type="scientific">Belnapia arida</name>
    <dbReference type="NCBI Taxonomy" id="2804533"/>
    <lineage>
        <taxon>Bacteria</taxon>
        <taxon>Pseudomonadati</taxon>
        <taxon>Pseudomonadota</taxon>
        <taxon>Alphaproteobacteria</taxon>
        <taxon>Acetobacterales</taxon>
        <taxon>Roseomonadaceae</taxon>
        <taxon>Belnapia</taxon>
    </lineage>
</organism>
<protein>
    <submittedName>
        <fullName evidence="3">Uncharacterized protein</fullName>
    </submittedName>
</protein>
<keyword evidence="2" id="KW-0732">Signal</keyword>
<dbReference type="EMBL" id="JAETWB010000020">
    <property type="protein sequence ID" value="MBL6081048.1"/>
    <property type="molecule type" value="Genomic_DNA"/>
</dbReference>
<keyword evidence="4" id="KW-1185">Reference proteome</keyword>
<sequence length="146" mass="15681">MRPFLPALGLLLLAACANETALPEASSVTTRNASPPARPAAPPSKVTSFDGRWVGTITLQPDRTRECPRAPSGEREITVTQGQAVFTLNPQIRQSQSGFVSADGSIRMVDSLDRTIATTGLFADGVFQGEYRNGLCAYAVRMVKRN</sequence>
<comment type="caution">
    <text evidence="3">The sequence shown here is derived from an EMBL/GenBank/DDBJ whole genome shotgun (WGS) entry which is preliminary data.</text>
</comment>